<dbReference type="AlphaFoldDB" id="A0A839DZI3"/>
<evidence type="ECO:0000313" key="2">
    <source>
        <dbReference type="EMBL" id="MBA8824631.1"/>
    </source>
</evidence>
<accession>A0A839DZI3</accession>
<name>A0A839DZI3_9PSEU</name>
<dbReference type="Proteomes" id="UP000569329">
    <property type="component" value="Unassembled WGS sequence"/>
</dbReference>
<evidence type="ECO:0000313" key="3">
    <source>
        <dbReference type="Proteomes" id="UP000569329"/>
    </source>
</evidence>
<keyword evidence="3" id="KW-1185">Reference proteome</keyword>
<reference evidence="2 3" key="1">
    <citation type="submission" date="2020-07" db="EMBL/GenBank/DDBJ databases">
        <title>Sequencing the genomes of 1000 actinobacteria strains.</title>
        <authorList>
            <person name="Klenk H.-P."/>
        </authorList>
    </citation>
    <scope>NUCLEOTIDE SEQUENCE [LARGE SCALE GENOMIC DNA]</scope>
    <source>
        <strain evidence="2 3">DSM 45975</strain>
    </source>
</reference>
<comment type="caution">
    <text evidence="2">The sequence shown here is derived from an EMBL/GenBank/DDBJ whole genome shotgun (WGS) entry which is preliminary data.</text>
</comment>
<gene>
    <name evidence="2" type="ORF">FHX42_001978</name>
</gene>
<evidence type="ECO:0000256" key="1">
    <source>
        <dbReference type="SAM" id="MobiDB-lite"/>
    </source>
</evidence>
<feature type="region of interest" description="Disordered" evidence="1">
    <location>
        <begin position="1"/>
        <end position="45"/>
    </location>
</feature>
<protein>
    <submittedName>
        <fullName evidence="2">Uncharacterized protein</fullName>
    </submittedName>
</protein>
<proteinExistence type="predicted"/>
<organism evidence="2 3">
    <name type="scientific">Halosaccharopolyspora lacisalsi</name>
    <dbReference type="NCBI Taxonomy" id="1000566"/>
    <lineage>
        <taxon>Bacteria</taxon>
        <taxon>Bacillati</taxon>
        <taxon>Actinomycetota</taxon>
        <taxon>Actinomycetes</taxon>
        <taxon>Pseudonocardiales</taxon>
        <taxon>Pseudonocardiaceae</taxon>
        <taxon>Halosaccharopolyspora</taxon>
    </lineage>
</organism>
<dbReference type="EMBL" id="JACGWZ010000002">
    <property type="protein sequence ID" value="MBA8824631.1"/>
    <property type="molecule type" value="Genomic_DNA"/>
</dbReference>
<sequence>MHQDAPHRPGPVGAAAEPSPGTSDVTATPVPHDDGDESHLIRGYD</sequence>
<feature type="compositionally biased region" description="Basic and acidic residues" evidence="1">
    <location>
        <begin position="31"/>
        <end position="45"/>
    </location>
</feature>